<sequence>MSKRVNQQPLVYFDNGATTQKPQSVIDAQSDFYCSSNANVHRATHQLASVATTKFEQARVQVQKFINATQTKEIIWTKGCTEGINLVAQSWGKSHLNPKDVIVLSYAEHHANIVPWQIIAEQTGAEIKVLPLSSQGIISKEVLTHIISERTKIVCVNHVSNVIGKVNPIESVITRAKEVGAKTLIDGAQAIANIIVDVQALDCDFYVFSAHKMYGPTGIGVLYGKEEILNAMPPYQSGGEMINKVSFSGTSFQSLPYKFEAGTPNIAGVIAFAKAIEFISQYQLNDRHEYKQELLEYAFKRLQTIPSIEFIVEGKPDIPLFSFTLKYHYQDVASYLDLSGVAARVGGHCAMPLFEYIGIKGCIRLSLAPYNTYDEIDFVVDKLTALVSKTDEIIQRNNVNENDNNDAQILIERFNQLKGWDTKHRELMLLGKQLPRMSKSARNEQSLIQGCESAAWLTYSIEQGRYCFQTDSDAKIIRGLLAVILAAFNNKTSSEILSFDIDHYFTQLGLLNHLSPTRGNGVLAIVKKITEVVT</sequence>
<evidence type="ECO:0000313" key="10">
    <source>
        <dbReference type="Proteomes" id="UP000626370"/>
    </source>
</evidence>
<evidence type="ECO:0000313" key="9">
    <source>
        <dbReference type="EMBL" id="GHE78865.1"/>
    </source>
</evidence>
<evidence type="ECO:0000256" key="5">
    <source>
        <dbReference type="ARBA" id="ARBA00022898"/>
    </source>
</evidence>
<evidence type="ECO:0000256" key="6">
    <source>
        <dbReference type="ARBA" id="ARBA00050776"/>
    </source>
</evidence>
<dbReference type="Gene3D" id="3.90.1010.10">
    <property type="match status" value="1"/>
</dbReference>
<evidence type="ECO:0000256" key="4">
    <source>
        <dbReference type="ARBA" id="ARBA00022679"/>
    </source>
</evidence>
<dbReference type="InterPro" id="IPR000192">
    <property type="entry name" value="Aminotrans_V_dom"/>
</dbReference>
<evidence type="ECO:0000259" key="8">
    <source>
        <dbReference type="Pfam" id="PF02657"/>
    </source>
</evidence>
<comment type="cofactor">
    <cofactor evidence="1">
        <name>pyridoxal 5'-phosphate</name>
        <dbReference type="ChEBI" id="CHEBI:597326"/>
    </cofactor>
</comment>
<protein>
    <recommendedName>
        <fullName evidence="3">cysteine desulfurase</fullName>
        <ecNumber evidence="3">2.8.1.7</ecNumber>
    </recommendedName>
</protein>
<dbReference type="PROSITE" id="PS00595">
    <property type="entry name" value="AA_TRANSFER_CLASS_5"/>
    <property type="match status" value="1"/>
</dbReference>
<comment type="catalytic activity">
    <reaction evidence="6">
        <text>(sulfur carrier)-H + L-cysteine = (sulfur carrier)-SH + L-alanine</text>
        <dbReference type="Rhea" id="RHEA:43892"/>
        <dbReference type="Rhea" id="RHEA-COMP:14737"/>
        <dbReference type="Rhea" id="RHEA-COMP:14739"/>
        <dbReference type="ChEBI" id="CHEBI:29917"/>
        <dbReference type="ChEBI" id="CHEBI:35235"/>
        <dbReference type="ChEBI" id="CHEBI:57972"/>
        <dbReference type="ChEBI" id="CHEBI:64428"/>
        <dbReference type="EC" id="2.8.1.7"/>
    </reaction>
</comment>
<keyword evidence="10" id="KW-1185">Reference proteome</keyword>
<dbReference type="InterPro" id="IPR020578">
    <property type="entry name" value="Aminotrans_V_PyrdxlP_BS"/>
</dbReference>
<organism evidence="9 10">
    <name type="scientific">Thalassotalea profundi</name>
    <dbReference type="NCBI Taxonomy" id="2036687"/>
    <lineage>
        <taxon>Bacteria</taxon>
        <taxon>Pseudomonadati</taxon>
        <taxon>Pseudomonadota</taxon>
        <taxon>Gammaproteobacteria</taxon>
        <taxon>Alteromonadales</taxon>
        <taxon>Colwelliaceae</taxon>
        <taxon>Thalassotalea</taxon>
    </lineage>
</organism>
<evidence type="ECO:0000256" key="2">
    <source>
        <dbReference type="ARBA" id="ARBA00010447"/>
    </source>
</evidence>
<keyword evidence="5" id="KW-0663">Pyridoxal phosphate</keyword>
<dbReference type="EC" id="2.8.1.7" evidence="3"/>
<dbReference type="InterPro" id="IPR010970">
    <property type="entry name" value="Cys_dSase_SufS"/>
</dbReference>
<dbReference type="Pfam" id="PF02657">
    <property type="entry name" value="SufE"/>
    <property type="match status" value="1"/>
</dbReference>
<dbReference type="InterPro" id="IPR003808">
    <property type="entry name" value="Fe-S_metab-assoc_dom"/>
</dbReference>
<dbReference type="NCBIfam" id="TIGR01979">
    <property type="entry name" value="sufS"/>
    <property type="match status" value="1"/>
</dbReference>
<dbReference type="Pfam" id="PF00266">
    <property type="entry name" value="Aminotran_5"/>
    <property type="match status" value="1"/>
</dbReference>
<dbReference type="CDD" id="cd06453">
    <property type="entry name" value="SufS_like"/>
    <property type="match status" value="1"/>
</dbReference>
<dbReference type="SUPFAM" id="SSF53383">
    <property type="entry name" value="PLP-dependent transferases"/>
    <property type="match status" value="1"/>
</dbReference>
<dbReference type="SUPFAM" id="SSF82649">
    <property type="entry name" value="SufE/NifU"/>
    <property type="match status" value="1"/>
</dbReference>
<evidence type="ECO:0000256" key="3">
    <source>
        <dbReference type="ARBA" id="ARBA00012239"/>
    </source>
</evidence>
<dbReference type="Gene3D" id="3.90.1150.10">
    <property type="entry name" value="Aspartate Aminotransferase, domain 1"/>
    <property type="match status" value="1"/>
</dbReference>
<dbReference type="InterPro" id="IPR015424">
    <property type="entry name" value="PyrdxlP-dep_Trfase"/>
</dbReference>
<evidence type="ECO:0000256" key="1">
    <source>
        <dbReference type="ARBA" id="ARBA00001933"/>
    </source>
</evidence>
<proteinExistence type="inferred from homology"/>
<dbReference type="Gene3D" id="3.40.640.10">
    <property type="entry name" value="Type I PLP-dependent aspartate aminotransferase-like (Major domain)"/>
    <property type="match status" value="1"/>
</dbReference>
<accession>A0ABQ3ID11</accession>
<name>A0ABQ3ID11_9GAMM</name>
<dbReference type="InterPro" id="IPR015421">
    <property type="entry name" value="PyrdxlP-dep_Trfase_major"/>
</dbReference>
<dbReference type="InterPro" id="IPR015422">
    <property type="entry name" value="PyrdxlP-dep_Trfase_small"/>
</dbReference>
<reference evidence="10" key="1">
    <citation type="journal article" date="2019" name="Int. J. Syst. Evol. Microbiol.">
        <title>The Global Catalogue of Microorganisms (GCM) 10K type strain sequencing project: providing services to taxonomists for standard genome sequencing and annotation.</title>
        <authorList>
            <consortium name="The Broad Institute Genomics Platform"/>
            <consortium name="The Broad Institute Genome Sequencing Center for Infectious Disease"/>
            <person name="Wu L."/>
            <person name="Ma J."/>
        </authorList>
    </citation>
    <scope>NUCLEOTIDE SEQUENCE [LARGE SCALE GENOMIC DNA]</scope>
    <source>
        <strain evidence="10">CGMCC 1.15922</strain>
    </source>
</reference>
<comment type="similarity">
    <text evidence="2">Belongs to the class-V pyridoxal-phosphate-dependent aminotransferase family. Csd subfamily.</text>
</comment>
<comment type="caution">
    <text evidence="9">The sequence shown here is derived from an EMBL/GenBank/DDBJ whole genome shotgun (WGS) entry which is preliminary data.</text>
</comment>
<feature type="domain" description="Aminotransferase class V" evidence="7">
    <location>
        <begin position="11"/>
        <end position="377"/>
    </location>
</feature>
<evidence type="ECO:0000259" key="7">
    <source>
        <dbReference type="Pfam" id="PF00266"/>
    </source>
</evidence>
<dbReference type="Proteomes" id="UP000626370">
    <property type="component" value="Unassembled WGS sequence"/>
</dbReference>
<keyword evidence="4" id="KW-0808">Transferase</keyword>
<dbReference type="PANTHER" id="PTHR43586:SF8">
    <property type="entry name" value="CYSTEINE DESULFURASE 1, CHLOROPLASTIC"/>
    <property type="match status" value="1"/>
</dbReference>
<dbReference type="EMBL" id="BNAH01000001">
    <property type="protein sequence ID" value="GHE78865.1"/>
    <property type="molecule type" value="Genomic_DNA"/>
</dbReference>
<dbReference type="PANTHER" id="PTHR43586">
    <property type="entry name" value="CYSTEINE DESULFURASE"/>
    <property type="match status" value="1"/>
</dbReference>
<gene>
    <name evidence="9" type="ORF">GCM10011501_03440</name>
</gene>
<feature type="domain" description="Fe-S metabolism associated" evidence="8">
    <location>
        <begin position="411"/>
        <end position="530"/>
    </location>
</feature>